<dbReference type="Proteomes" id="UP000652847">
    <property type="component" value="Unassembled WGS sequence"/>
</dbReference>
<dbReference type="AlphaFoldDB" id="A0A8I0AIQ1"/>
<evidence type="ECO:0000256" key="6">
    <source>
        <dbReference type="ARBA" id="ARBA00022989"/>
    </source>
</evidence>
<feature type="transmembrane region" description="Helical" evidence="9">
    <location>
        <begin position="73"/>
        <end position="90"/>
    </location>
</feature>
<keyword evidence="4" id="KW-0997">Cell inner membrane</keyword>
<evidence type="ECO:0000313" key="10">
    <source>
        <dbReference type="EMBL" id="MBC5652577.1"/>
    </source>
</evidence>
<accession>A0A8I0AIQ1</accession>
<feature type="transmembrane region" description="Helical" evidence="9">
    <location>
        <begin position="251"/>
        <end position="276"/>
    </location>
</feature>
<feature type="transmembrane region" description="Helical" evidence="9">
    <location>
        <begin position="288"/>
        <end position="310"/>
    </location>
</feature>
<feature type="transmembrane region" description="Helical" evidence="9">
    <location>
        <begin position="7"/>
        <end position="28"/>
    </location>
</feature>
<evidence type="ECO:0000313" key="11">
    <source>
        <dbReference type="Proteomes" id="UP000652847"/>
    </source>
</evidence>
<name>A0A8I0AIQ1_9FIRM</name>
<keyword evidence="2" id="KW-0813">Transport</keyword>
<organism evidence="10 11">
    <name type="scientific">Blautia segnis</name>
    <dbReference type="NCBI Taxonomy" id="2763030"/>
    <lineage>
        <taxon>Bacteria</taxon>
        <taxon>Bacillati</taxon>
        <taxon>Bacillota</taxon>
        <taxon>Clostridia</taxon>
        <taxon>Lachnospirales</taxon>
        <taxon>Lachnospiraceae</taxon>
        <taxon>Blautia</taxon>
    </lineage>
</organism>
<proteinExistence type="predicted"/>
<evidence type="ECO:0000256" key="3">
    <source>
        <dbReference type="ARBA" id="ARBA00022475"/>
    </source>
</evidence>
<evidence type="ECO:0000256" key="9">
    <source>
        <dbReference type="SAM" id="Phobius"/>
    </source>
</evidence>
<feature type="transmembrane region" description="Helical" evidence="9">
    <location>
        <begin position="213"/>
        <end position="231"/>
    </location>
</feature>
<dbReference type="PANTHER" id="PTHR32196:SF71">
    <property type="entry name" value="AUTOINDUCER 2 IMPORT SYSTEM PERMEASE PROTEIN LSRD"/>
    <property type="match status" value="1"/>
</dbReference>
<evidence type="ECO:0000256" key="4">
    <source>
        <dbReference type="ARBA" id="ARBA00022519"/>
    </source>
</evidence>
<feature type="transmembrane region" description="Helical" evidence="9">
    <location>
        <begin position="125"/>
        <end position="144"/>
    </location>
</feature>
<dbReference type="RefSeq" id="WP_117852750.1">
    <property type="nucleotide sequence ID" value="NZ_JACOOT010000038.1"/>
</dbReference>
<keyword evidence="3" id="KW-1003">Cell membrane</keyword>
<gene>
    <name evidence="10" type="ORF">H8S54_16075</name>
</gene>
<sequence>MKAVKKVLLSLAFPVLMFVVMLVITMNSDKCFVNGHNIFLGKDMVKQVVINSCMTVCVALAIWLQLKNGRFDFSGGASMVLAAIGAGYAGQQTGSMWTAFAVAVALGVVLSMGTAIVYIVGRLPIIICTIGMTLLYESLTYLLFGGQGIRGFYSTPTLSRMGRMPLVLLPAVLAMLIFVVYTYFTASGRRGKILANNQSAGVNIGINENKNVFTSYIFSGLIIGMAAIVYISQNDVTPQSGLATSSIMFSYIVPVFMGTFIGLASNDVIGIAIAAIGMQIMNYGLNCLNLGAGGWQQIIMGVFVLGFYTFSSQSGKIAAFFEKRKAAHA</sequence>
<dbReference type="GO" id="GO:0022857">
    <property type="term" value="F:transmembrane transporter activity"/>
    <property type="evidence" value="ECO:0007669"/>
    <property type="project" value="InterPro"/>
</dbReference>
<reference evidence="10 11" key="1">
    <citation type="submission" date="2020-08" db="EMBL/GenBank/DDBJ databases">
        <title>Genome public.</title>
        <authorList>
            <person name="Liu C."/>
            <person name="Sun Q."/>
        </authorList>
    </citation>
    <scope>NUCLEOTIDE SEQUENCE [LARGE SCALE GENOMIC DNA]</scope>
    <source>
        <strain evidence="10 11">BX17</strain>
    </source>
</reference>
<dbReference type="Pfam" id="PF02653">
    <property type="entry name" value="BPD_transp_2"/>
    <property type="match status" value="1"/>
</dbReference>
<evidence type="ECO:0000256" key="1">
    <source>
        <dbReference type="ARBA" id="ARBA00004651"/>
    </source>
</evidence>
<evidence type="ECO:0000256" key="2">
    <source>
        <dbReference type="ARBA" id="ARBA00022448"/>
    </source>
</evidence>
<protein>
    <recommendedName>
        <fullName evidence="8">Autoinducer 2 import system permease protein LsrD</fullName>
    </recommendedName>
</protein>
<evidence type="ECO:0000256" key="8">
    <source>
        <dbReference type="ARBA" id="ARBA00039381"/>
    </source>
</evidence>
<feature type="transmembrane region" description="Helical" evidence="9">
    <location>
        <begin position="164"/>
        <end position="184"/>
    </location>
</feature>
<comment type="subcellular location">
    <subcellularLocation>
        <location evidence="1">Cell membrane</location>
        <topology evidence="1">Multi-pass membrane protein</topology>
    </subcellularLocation>
</comment>
<keyword evidence="7 9" id="KW-0472">Membrane</keyword>
<dbReference type="InterPro" id="IPR001851">
    <property type="entry name" value="ABC_transp_permease"/>
</dbReference>
<feature type="transmembrane region" description="Helical" evidence="9">
    <location>
        <begin position="96"/>
        <end position="118"/>
    </location>
</feature>
<keyword evidence="6 9" id="KW-1133">Transmembrane helix</keyword>
<dbReference type="EMBL" id="JACOOT010000038">
    <property type="protein sequence ID" value="MBC5652577.1"/>
    <property type="molecule type" value="Genomic_DNA"/>
</dbReference>
<evidence type="ECO:0000256" key="5">
    <source>
        <dbReference type="ARBA" id="ARBA00022692"/>
    </source>
</evidence>
<feature type="transmembrane region" description="Helical" evidence="9">
    <location>
        <begin position="48"/>
        <end position="66"/>
    </location>
</feature>
<dbReference type="GO" id="GO:0005886">
    <property type="term" value="C:plasma membrane"/>
    <property type="evidence" value="ECO:0007669"/>
    <property type="project" value="UniProtKB-SubCell"/>
</dbReference>
<comment type="caution">
    <text evidence="10">The sequence shown here is derived from an EMBL/GenBank/DDBJ whole genome shotgun (WGS) entry which is preliminary data.</text>
</comment>
<dbReference type="PANTHER" id="PTHR32196">
    <property type="entry name" value="ABC TRANSPORTER PERMEASE PROTEIN YPHD-RELATED-RELATED"/>
    <property type="match status" value="1"/>
</dbReference>
<keyword evidence="5 9" id="KW-0812">Transmembrane</keyword>
<keyword evidence="11" id="KW-1185">Reference proteome</keyword>
<evidence type="ECO:0000256" key="7">
    <source>
        <dbReference type="ARBA" id="ARBA00023136"/>
    </source>
</evidence>